<evidence type="ECO:0000313" key="3">
    <source>
        <dbReference type="Proteomes" id="UP000717585"/>
    </source>
</evidence>
<keyword evidence="2" id="KW-0449">Lipoprotein</keyword>
<comment type="caution">
    <text evidence="2">The sequence shown here is derived from an EMBL/GenBank/DDBJ whole genome shotgun (WGS) entry which is preliminary data.</text>
</comment>
<evidence type="ECO:0000256" key="1">
    <source>
        <dbReference type="SAM" id="SignalP"/>
    </source>
</evidence>
<dbReference type="SUPFAM" id="SSF50939">
    <property type="entry name" value="Sialidases"/>
    <property type="match status" value="1"/>
</dbReference>
<dbReference type="InterPro" id="IPR036278">
    <property type="entry name" value="Sialidase_sf"/>
</dbReference>
<keyword evidence="1" id="KW-0732">Signal</keyword>
<dbReference type="PROSITE" id="PS51257">
    <property type="entry name" value="PROKAR_LIPOPROTEIN"/>
    <property type="match status" value="1"/>
</dbReference>
<accession>A0A8J6E2R0</accession>
<reference evidence="2" key="1">
    <citation type="submission" date="2021-05" db="EMBL/GenBank/DDBJ databases">
        <title>A free-living protist that lacks canonical eukaryotic 1 DNA replication and segregation systems.</title>
        <authorList>
            <person name="Salas-Leiva D.E."/>
            <person name="Tromer E.C."/>
            <person name="Curtis B.A."/>
            <person name="Jerlstrom-Hultqvist J."/>
            <person name="Kolisko M."/>
            <person name="Yi Z."/>
            <person name="Salas-Leiva J.S."/>
            <person name="Gallot-Lavallee L."/>
            <person name="Kops G.J.P.L."/>
            <person name="Archibald J.M."/>
            <person name="Simpson A.G.B."/>
            <person name="Roger A.J."/>
        </authorList>
    </citation>
    <scope>NUCLEOTIDE SEQUENCE</scope>
    <source>
        <strain evidence="2">BICM</strain>
    </source>
</reference>
<evidence type="ECO:0000313" key="2">
    <source>
        <dbReference type="EMBL" id="KAG9392197.1"/>
    </source>
</evidence>
<feature type="signal peptide" evidence="1">
    <location>
        <begin position="1"/>
        <end position="17"/>
    </location>
</feature>
<name>A0A8J6E2R0_9EUKA</name>
<protein>
    <submittedName>
        <fullName evidence="2">Prokaryotic membrane lipoprotein lipid attachment site</fullName>
    </submittedName>
</protein>
<sequence length="371" mass="40653">MRPAFLCVIALLAAVSCREYFGHVDVGGSYFGTFYNHHTVGDEAMIPITTNFWCNGAYWNSIVHVFTSVDQGTTWSKGQTISNKEFILPQAIDRDHVVMSIADSDTRKVGQIIDYSRSGGKLTEGPTICSFDHDAFDVKVDHIVLVNKAGRITEYIRHGDTFSPGVSDTIPIPAFNRSVVRIVDDDMILIMADASTAVVAVKRGSAWQRTQTIAVPDNFAPCDTIASNHGIIVFQYHDNRDPVHPKPQLIIYERSGTQLAATQQLDFTDELQDVPPHGVRYLAASVLNAESISIAIGYEDVAGHVVSFDVTKTGSAWAMKPRGNVQHVSQHSHDNYLQSITFMSDGHVGAVTSGGGCDTDSFVYRIGDITR</sequence>
<feature type="chain" id="PRO_5035230827" evidence="1">
    <location>
        <begin position="18"/>
        <end position="371"/>
    </location>
</feature>
<dbReference type="AlphaFoldDB" id="A0A8J6E2R0"/>
<organism evidence="2 3">
    <name type="scientific">Carpediemonas membranifera</name>
    <dbReference type="NCBI Taxonomy" id="201153"/>
    <lineage>
        <taxon>Eukaryota</taxon>
        <taxon>Metamonada</taxon>
        <taxon>Carpediemonas-like organisms</taxon>
        <taxon>Carpediemonas</taxon>
    </lineage>
</organism>
<dbReference type="EMBL" id="JAHDYR010000038">
    <property type="protein sequence ID" value="KAG9392197.1"/>
    <property type="molecule type" value="Genomic_DNA"/>
</dbReference>
<dbReference type="Proteomes" id="UP000717585">
    <property type="component" value="Unassembled WGS sequence"/>
</dbReference>
<proteinExistence type="predicted"/>
<keyword evidence="3" id="KW-1185">Reference proteome</keyword>
<gene>
    <name evidence="2" type="ORF">J8273_5179</name>
</gene>